<name>A0AA38F805_TAXCH</name>
<comment type="caution">
    <text evidence="1">The sequence shown here is derived from an EMBL/GenBank/DDBJ whole genome shotgun (WGS) entry which is preliminary data.</text>
</comment>
<feature type="non-terminal residue" evidence="1">
    <location>
        <position position="1"/>
    </location>
</feature>
<gene>
    <name evidence="1" type="ORF">KI387_042598</name>
</gene>
<reference evidence="1 2" key="1">
    <citation type="journal article" date="2021" name="Nat. Plants">
        <title>The Taxus genome provides insights into paclitaxel biosynthesis.</title>
        <authorList>
            <person name="Xiong X."/>
            <person name="Gou J."/>
            <person name="Liao Q."/>
            <person name="Li Y."/>
            <person name="Zhou Q."/>
            <person name="Bi G."/>
            <person name="Li C."/>
            <person name="Du R."/>
            <person name="Wang X."/>
            <person name="Sun T."/>
            <person name="Guo L."/>
            <person name="Liang H."/>
            <person name="Lu P."/>
            <person name="Wu Y."/>
            <person name="Zhang Z."/>
            <person name="Ro D.K."/>
            <person name="Shang Y."/>
            <person name="Huang S."/>
            <person name="Yan J."/>
        </authorList>
    </citation>
    <scope>NUCLEOTIDE SEQUENCE [LARGE SCALE GENOMIC DNA]</scope>
    <source>
        <strain evidence="1">Ta-2019</strain>
    </source>
</reference>
<accession>A0AA38F805</accession>
<sequence length="106" mass="11859">HQAIAMAMAMAADVMGFGRPACHALIPSKSNRTGNLSTHFTSLRISVGKSIYSYKPVKTTIVMMGKREQEIKEIREKNIDDINEQSWIPNGSRIKLFQIGGIRLKQ</sequence>
<evidence type="ECO:0000313" key="1">
    <source>
        <dbReference type="EMBL" id="KAH9292226.1"/>
    </source>
</evidence>
<dbReference type="Proteomes" id="UP000824469">
    <property type="component" value="Unassembled WGS sequence"/>
</dbReference>
<feature type="non-terminal residue" evidence="1">
    <location>
        <position position="106"/>
    </location>
</feature>
<dbReference type="EMBL" id="JAHRHJ020003221">
    <property type="protein sequence ID" value="KAH9292226.1"/>
    <property type="molecule type" value="Genomic_DNA"/>
</dbReference>
<keyword evidence="2" id="KW-1185">Reference proteome</keyword>
<protein>
    <submittedName>
        <fullName evidence="1">Uncharacterized protein</fullName>
    </submittedName>
</protein>
<organism evidence="1 2">
    <name type="scientific">Taxus chinensis</name>
    <name type="common">Chinese yew</name>
    <name type="synonym">Taxus wallichiana var. chinensis</name>
    <dbReference type="NCBI Taxonomy" id="29808"/>
    <lineage>
        <taxon>Eukaryota</taxon>
        <taxon>Viridiplantae</taxon>
        <taxon>Streptophyta</taxon>
        <taxon>Embryophyta</taxon>
        <taxon>Tracheophyta</taxon>
        <taxon>Spermatophyta</taxon>
        <taxon>Pinopsida</taxon>
        <taxon>Pinidae</taxon>
        <taxon>Conifers II</taxon>
        <taxon>Cupressales</taxon>
        <taxon>Taxaceae</taxon>
        <taxon>Taxus</taxon>
    </lineage>
</organism>
<proteinExistence type="predicted"/>
<dbReference type="AlphaFoldDB" id="A0AA38F805"/>
<evidence type="ECO:0000313" key="2">
    <source>
        <dbReference type="Proteomes" id="UP000824469"/>
    </source>
</evidence>